<proteinExistence type="predicted"/>
<keyword evidence="1" id="KW-0812">Transmembrane</keyword>
<dbReference type="EMBL" id="RBRE01000008">
    <property type="protein sequence ID" value="RMQ50594.1"/>
    <property type="molecule type" value="Genomic_DNA"/>
</dbReference>
<sequence length="86" mass="9586">MYENCWYYPRHDGARRIEMFLTNLYVRAYTQILAFLKNREAASAIEYVLLAAMVAVAIVAFVPAISAQVKVIFNQVLVALGGTAVS</sequence>
<evidence type="ECO:0000256" key="1">
    <source>
        <dbReference type="SAM" id="Phobius"/>
    </source>
</evidence>
<name>A0A3M4MBJ0_PSECI</name>
<dbReference type="AlphaFoldDB" id="A0A3M4MBJ0"/>
<comment type="caution">
    <text evidence="2">The sequence shown here is derived from an EMBL/GenBank/DDBJ whole genome shotgun (WGS) entry which is preliminary data.</text>
</comment>
<accession>A0A3M4MBJ0</accession>
<dbReference type="Pfam" id="PF04964">
    <property type="entry name" value="Flp_Fap"/>
    <property type="match status" value="1"/>
</dbReference>
<evidence type="ECO:0000313" key="3">
    <source>
        <dbReference type="Proteomes" id="UP000277236"/>
    </source>
</evidence>
<gene>
    <name evidence="2" type="ORF">ALQ04_03855</name>
</gene>
<evidence type="ECO:0008006" key="4">
    <source>
        <dbReference type="Google" id="ProtNLM"/>
    </source>
</evidence>
<reference evidence="2 3" key="1">
    <citation type="submission" date="2018-08" db="EMBL/GenBank/DDBJ databases">
        <title>Recombination of ecologically and evolutionarily significant loci maintains genetic cohesion in the Pseudomonas syringae species complex.</title>
        <authorList>
            <person name="Dillon M."/>
            <person name="Thakur S."/>
            <person name="Almeida R.N.D."/>
            <person name="Weir B.S."/>
            <person name="Guttman D.S."/>
        </authorList>
    </citation>
    <scope>NUCLEOTIDE SEQUENCE [LARGE SCALE GENOMIC DNA]</scope>
    <source>
        <strain evidence="2 3">ICMP 3353</strain>
    </source>
</reference>
<dbReference type="Proteomes" id="UP000277236">
    <property type="component" value="Unassembled WGS sequence"/>
</dbReference>
<feature type="transmembrane region" description="Helical" evidence="1">
    <location>
        <begin position="44"/>
        <end position="65"/>
    </location>
</feature>
<organism evidence="2 3">
    <name type="scientific">Pseudomonas cichorii</name>
    <dbReference type="NCBI Taxonomy" id="36746"/>
    <lineage>
        <taxon>Bacteria</taxon>
        <taxon>Pseudomonadati</taxon>
        <taxon>Pseudomonadota</taxon>
        <taxon>Gammaproteobacteria</taxon>
        <taxon>Pseudomonadales</taxon>
        <taxon>Pseudomonadaceae</taxon>
        <taxon>Pseudomonas</taxon>
    </lineage>
</organism>
<protein>
    <recommendedName>
        <fullName evidence="4">Flp pilus assembly protein, pilin Flp</fullName>
    </recommendedName>
</protein>
<keyword evidence="1" id="KW-0472">Membrane</keyword>
<keyword evidence="1" id="KW-1133">Transmembrane helix</keyword>
<evidence type="ECO:0000313" key="2">
    <source>
        <dbReference type="EMBL" id="RMQ50594.1"/>
    </source>
</evidence>
<dbReference type="InterPro" id="IPR007047">
    <property type="entry name" value="Flp_Fap"/>
</dbReference>